<proteinExistence type="predicted"/>
<accession>A0A174DX93</accession>
<protein>
    <submittedName>
        <fullName evidence="2">Uncharacterized protein</fullName>
    </submittedName>
</protein>
<evidence type="ECO:0000313" key="2">
    <source>
        <dbReference type="EMBL" id="CUO28838.1"/>
    </source>
</evidence>
<keyword evidence="1" id="KW-1133">Transmembrane helix</keyword>
<feature type="transmembrane region" description="Helical" evidence="1">
    <location>
        <begin position="20"/>
        <end position="40"/>
    </location>
</feature>
<evidence type="ECO:0000313" key="3">
    <source>
        <dbReference type="Proteomes" id="UP000095787"/>
    </source>
</evidence>
<organism evidence="2 3">
    <name type="scientific">[Ruminococcus] torques</name>
    <dbReference type="NCBI Taxonomy" id="33039"/>
    <lineage>
        <taxon>Bacteria</taxon>
        <taxon>Bacillati</taxon>
        <taxon>Bacillota</taxon>
        <taxon>Clostridia</taxon>
        <taxon>Lachnospirales</taxon>
        <taxon>Lachnospiraceae</taxon>
        <taxon>Mediterraneibacter</taxon>
    </lineage>
</organism>
<keyword evidence="1" id="KW-0812">Transmembrane</keyword>
<name>A0A174DX93_9FIRM</name>
<dbReference type="RefSeq" id="WP_055159282.1">
    <property type="nucleotide sequence ID" value="NZ_CATZLF010000030.1"/>
</dbReference>
<gene>
    <name evidence="2" type="ORF">ERS852456_02135</name>
</gene>
<feature type="transmembrane region" description="Helical" evidence="1">
    <location>
        <begin position="46"/>
        <end position="66"/>
    </location>
</feature>
<evidence type="ECO:0000256" key="1">
    <source>
        <dbReference type="SAM" id="Phobius"/>
    </source>
</evidence>
<dbReference type="InterPro" id="IPR020275">
    <property type="entry name" value="DUF5592"/>
</dbReference>
<dbReference type="Proteomes" id="UP000095787">
    <property type="component" value="Unassembled WGS sequence"/>
</dbReference>
<keyword evidence="1" id="KW-0472">Membrane</keyword>
<sequence>MEYSIANEIKSQTRVVGNIYAYDFIFLVLYAIGTFFFKSLVNKHLLIPYSIFSASIAIFLTSSSGLNPLRRNYQSIIIYLQRSAALYRPIKNISRET</sequence>
<dbReference type="EMBL" id="CYZO01000029">
    <property type="protein sequence ID" value="CUO28838.1"/>
    <property type="molecule type" value="Genomic_DNA"/>
</dbReference>
<dbReference type="AlphaFoldDB" id="A0A174DX93"/>
<dbReference type="Pfam" id="PF17332">
    <property type="entry name" value="DUF5592"/>
    <property type="match status" value="1"/>
</dbReference>
<reference evidence="2 3" key="1">
    <citation type="submission" date="2015-09" db="EMBL/GenBank/DDBJ databases">
        <authorList>
            <consortium name="Pathogen Informatics"/>
        </authorList>
    </citation>
    <scope>NUCLEOTIDE SEQUENCE [LARGE SCALE GENOMIC DNA]</scope>
    <source>
        <strain evidence="2 3">2789STDY5834841</strain>
    </source>
</reference>